<dbReference type="InterPro" id="IPR013196">
    <property type="entry name" value="HTH_11"/>
</dbReference>
<keyword evidence="1" id="KW-0805">Transcription regulation</keyword>
<keyword evidence="5" id="KW-1185">Reference proteome</keyword>
<dbReference type="InterPro" id="IPR001034">
    <property type="entry name" value="DeoR_HTH"/>
</dbReference>
<organism evidence="4 5">
    <name type="scientific">Paenibacillus puldeungensis</name>
    <dbReference type="NCBI Taxonomy" id="696536"/>
    <lineage>
        <taxon>Bacteria</taxon>
        <taxon>Bacillati</taxon>
        <taxon>Bacillota</taxon>
        <taxon>Bacilli</taxon>
        <taxon>Bacillales</taxon>
        <taxon>Paenibacillaceae</taxon>
        <taxon>Paenibacillus</taxon>
    </lineage>
</organism>
<dbReference type="InterPro" id="IPR036388">
    <property type="entry name" value="WH-like_DNA-bd_sf"/>
</dbReference>
<dbReference type="Proteomes" id="UP001597262">
    <property type="component" value="Unassembled WGS sequence"/>
</dbReference>
<evidence type="ECO:0000256" key="2">
    <source>
        <dbReference type="ARBA" id="ARBA00023163"/>
    </source>
</evidence>
<gene>
    <name evidence="4" type="ORF">ACFQ3W_08590</name>
</gene>
<dbReference type="RefSeq" id="WP_379318676.1">
    <property type="nucleotide sequence ID" value="NZ_JBHTLM010000005.1"/>
</dbReference>
<dbReference type="PIRSF" id="PIRSF016838">
    <property type="entry name" value="PafC"/>
    <property type="match status" value="1"/>
</dbReference>
<dbReference type="EMBL" id="JBHTLM010000005">
    <property type="protein sequence ID" value="MFD1176357.1"/>
    <property type="molecule type" value="Genomic_DNA"/>
</dbReference>
<dbReference type="Pfam" id="PF08279">
    <property type="entry name" value="HTH_11"/>
    <property type="match status" value="1"/>
</dbReference>
<dbReference type="InterPro" id="IPR036390">
    <property type="entry name" value="WH_DNA-bd_sf"/>
</dbReference>
<accession>A0ABW3RVP9</accession>
<keyword evidence="2" id="KW-0804">Transcription</keyword>
<dbReference type="InterPro" id="IPR057727">
    <property type="entry name" value="WCX_dom"/>
</dbReference>
<dbReference type="PROSITE" id="PS52050">
    <property type="entry name" value="WYL"/>
    <property type="match status" value="1"/>
</dbReference>
<comment type="caution">
    <text evidence="4">The sequence shown here is derived from an EMBL/GenBank/DDBJ whole genome shotgun (WGS) entry which is preliminary data.</text>
</comment>
<sequence>MRSDRLLSIVIIISQKGLVTGKELANHFEVSLRTIYRDIEKISEAGIPIAATGGTGGGYYLMENFSLNNLFLNKKEIGPLMAVMENLKFLFGKNQQFNDLVLKFESLHNREQEHKENLTINMSHFSMEQELREYLFLINEAIEEQRTLEFDYINRKMDYAKRVAEPIQIVFTSGQWYVTAFCRARDDYRRFKLVRVRNLRLGEPFAKRSDSLQEIKKNFHDSYEKNCVCVVLKFTNRIGEQLSEYFSKETIRPQEDGTYLVEDLFPDDEGLKKFILGFGDECEVVAPESLRTGMVEYIKKIYAKYNG</sequence>
<dbReference type="PROSITE" id="PS51000">
    <property type="entry name" value="HTH_DEOR_2"/>
    <property type="match status" value="1"/>
</dbReference>
<name>A0ABW3RVP9_9BACL</name>
<dbReference type="Gene3D" id="1.10.10.10">
    <property type="entry name" value="Winged helix-like DNA-binding domain superfamily/Winged helix DNA-binding domain"/>
    <property type="match status" value="1"/>
</dbReference>
<evidence type="ECO:0000256" key="1">
    <source>
        <dbReference type="ARBA" id="ARBA00023015"/>
    </source>
</evidence>
<proteinExistence type="predicted"/>
<evidence type="ECO:0000259" key="3">
    <source>
        <dbReference type="PROSITE" id="PS51000"/>
    </source>
</evidence>
<dbReference type="InterPro" id="IPR026881">
    <property type="entry name" value="WYL_dom"/>
</dbReference>
<dbReference type="InterPro" id="IPR028349">
    <property type="entry name" value="PafC-like"/>
</dbReference>
<feature type="domain" description="HTH deoR-type" evidence="3">
    <location>
        <begin position="2"/>
        <end position="57"/>
    </location>
</feature>
<dbReference type="Pfam" id="PF13280">
    <property type="entry name" value="WYL"/>
    <property type="match status" value="1"/>
</dbReference>
<dbReference type="PANTHER" id="PTHR34580:SF1">
    <property type="entry name" value="PROTEIN PAFC"/>
    <property type="match status" value="1"/>
</dbReference>
<dbReference type="SUPFAM" id="SSF46785">
    <property type="entry name" value="Winged helix' DNA-binding domain"/>
    <property type="match status" value="1"/>
</dbReference>
<protein>
    <submittedName>
        <fullName evidence="4">Helix-turn-helix transcriptional regulator</fullName>
    </submittedName>
</protein>
<evidence type="ECO:0000313" key="4">
    <source>
        <dbReference type="EMBL" id="MFD1176357.1"/>
    </source>
</evidence>
<evidence type="ECO:0000313" key="5">
    <source>
        <dbReference type="Proteomes" id="UP001597262"/>
    </source>
</evidence>
<reference evidence="5" key="1">
    <citation type="journal article" date="2019" name="Int. J. Syst. Evol. Microbiol.">
        <title>The Global Catalogue of Microorganisms (GCM) 10K type strain sequencing project: providing services to taxonomists for standard genome sequencing and annotation.</title>
        <authorList>
            <consortium name="The Broad Institute Genomics Platform"/>
            <consortium name="The Broad Institute Genome Sequencing Center for Infectious Disease"/>
            <person name="Wu L."/>
            <person name="Ma J."/>
        </authorList>
    </citation>
    <scope>NUCLEOTIDE SEQUENCE [LARGE SCALE GENOMIC DNA]</scope>
    <source>
        <strain evidence="5">CCUG 59189</strain>
    </source>
</reference>
<dbReference type="Pfam" id="PF25583">
    <property type="entry name" value="WCX"/>
    <property type="match status" value="1"/>
</dbReference>
<dbReference type="PANTHER" id="PTHR34580">
    <property type="match status" value="1"/>
</dbReference>
<dbReference type="InterPro" id="IPR051534">
    <property type="entry name" value="CBASS_pafABC_assoc_protein"/>
</dbReference>